<dbReference type="SUPFAM" id="SSF52540">
    <property type="entry name" value="P-loop containing nucleoside triphosphate hydrolases"/>
    <property type="match status" value="1"/>
</dbReference>
<dbReference type="Proteomes" id="UP001596270">
    <property type="component" value="Unassembled WGS sequence"/>
</dbReference>
<proteinExistence type="inferred from homology"/>
<dbReference type="EMBL" id="JBHSRS010000017">
    <property type="protein sequence ID" value="MFC6281233.1"/>
    <property type="molecule type" value="Genomic_DNA"/>
</dbReference>
<dbReference type="RefSeq" id="WP_377413088.1">
    <property type="nucleotide sequence ID" value="NZ_JBHSRS010000017.1"/>
</dbReference>
<dbReference type="Pfam" id="PF00437">
    <property type="entry name" value="T2SSE"/>
    <property type="match status" value="1"/>
</dbReference>
<name>A0ABW1TWG9_9BURK</name>
<dbReference type="PANTHER" id="PTHR30258">
    <property type="entry name" value="TYPE II SECRETION SYSTEM PROTEIN GSPE-RELATED"/>
    <property type="match status" value="1"/>
</dbReference>
<sequence>MALKDLIFSDLYLGVSDAWISGVPGTSDPVATPPEDVPEVMKLREACDEYRAKNPEREDFPIRYADVSYRASVMTTIDEVVYVLRRLSEKIASIAELGIPPGFVEMMMRPKLTGLFIISGTFGQGKTTTASALLASRIGKYGGVAITVEEPPEMPLHGRHGEGVCYQTWVQRGGFGHACRQAARWAPSIIFLGEIRDSETALEALRASINGKLVICTAHADNPAMAIERIFALACADGSSPDDVLGMLASGLTAVIHQKLESTGSRRQLILDPLFMTAEDGQGARNIIRQRKFDQLKSIGQLQKNRMIVSGGKAIS</sequence>
<feature type="domain" description="Bacterial type II secretion system protein E" evidence="4">
    <location>
        <begin position="41"/>
        <end position="261"/>
    </location>
</feature>
<evidence type="ECO:0000313" key="6">
    <source>
        <dbReference type="Proteomes" id="UP001596270"/>
    </source>
</evidence>
<organism evidence="5 6">
    <name type="scientific">Polaromonas aquatica</name>
    <dbReference type="NCBI Taxonomy" id="332657"/>
    <lineage>
        <taxon>Bacteria</taxon>
        <taxon>Pseudomonadati</taxon>
        <taxon>Pseudomonadota</taxon>
        <taxon>Betaproteobacteria</taxon>
        <taxon>Burkholderiales</taxon>
        <taxon>Comamonadaceae</taxon>
        <taxon>Polaromonas</taxon>
    </lineage>
</organism>
<evidence type="ECO:0000256" key="2">
    <source>
        <dbReference type="ARBA" id="ARBA00022741"/>
    </source>
</evidence>
<evidence type="ECO:0000256" key="3">
    <source>
        <dbReference type="ARBA" id="ARBA00022840"/>
    </source>
</evidence>
<gene>
    <name evidence="5" type="ORF">ACFQND_08330</name>
</gene>
<dbReference type="Gene3D" id="3.40.50.300">
    <property type="entry name" value="P-loop containing nucleotide triphosphate hydrolases"/>
    <property type="match status" value="1"/>
</dbReference>
<keyword evidence="2" id="KW-0547">Nucleotide-binding</keyword>
<evidence type="ECO:0000259" key="4">
    <source>
        <dbReference type="Pfam" id="PF00437"/>
    </source>
</evidence>
<comment type="caution">
    <text evidence="5">The sequence shown here is derived from an EMBL/GenBank/DDBJ whole genome shotgun (WGS) entry which is preliminary data.</text>
</comment>
<protein>
    <submittedName>
        <fullName evidence="5">ATPase, T2SS/T4P/T4SS family</fullName>
    </submittedName>
</protein>
<comment type="similarity">
    <text evidence="1">Belongs to the GSP E family.</text>
</comment>
<dbReference type="PANTHER" id="PTHR30258:SF3">
    <property type="entry name" value="SLL1921 PROTEIN"/>
    <property type="match status" value="1"/>
</dbReference>
<reference evidence="6" key="1">
    <citation type="journal article" date="2019" name="Int. J. Syst. Evol. Microbiol.">
        <title>The Global Catalogue of Microorganisms (GCM) 10K type strain sequencing project: providing services to taxonomists for standard genome sequencing and annotation.</title>
        <authorList>
            <consortium name="The Broad Institute Genomics Platform"/>
            <consortium name="The Broad Institute Genome Sequencing Center for Infectious Disease"/>
            <person name="Wu L."/>
            <person name="Ma J."/>
        </authorList>
    </citation>
    <scope>NUCLEOTIDE SEQUENCE [LARGE SCALE GENOMIC DNA]</scope>
    <source>
        <strain evidence="6">CCUG 39402</strain>
    </source>
</reference>
<keyword evidence="6" id="KW-1185">Reference proteome</keyword>
<dbReference type="InterPro" id="IPR001482">
    <property type="entry name" value="T2SS/T4SS_dom"/>
</dbReference>
<evidence type="ECO:0000313" key="5">
    <source>
        <dbReference type="EMBL" id="MFC6281233.1"/>
    </source>
</evidence>
<evidence type="ECO:0000256" key="1">
    <source>
        <dbReference type="ARBA" id="ARBA00006611"/>
    </source>
</evidence>
<accession>A0ABW1TWG9</accession>
<dbReference type="InterPro" id="IPR027417">
    <property type="entry name" value="P-loop_NTPase"/>
</dbReference>
<keyword evidence="3" id="KW-0067">ATP-binding</keyword>